<dbReference type="OMA" id="WALIAWC"/>
<dbReference type="eggNOG" id="KOG4853">
    <property type="taxonomic scope" value="Eukaryota"/>
</dbReference>
<dbReference type="Proteomes" id="UP000002866">
    <property type="component" value="Chromosome 8"/>
</dbReference>
<dbReference type="InParanoid" id="I2H8G3"/>
<proteinExistence type="predicted"/>
<sequence>MHQRTAGLAVLAFTYSILIVASCTFYALTGSDTGSYYWSWLLLSPVALWVWVVADWVAVEMFSTA</sequence>
<dbReference type="EMBL" id="HE806323">
    <property type="protein sequence ID" value="CCH62665.1"/>
    <property type="molecule type" value="Genomic_DNA"/>
</dbReference>
<feature type="transmembrane region" description="Helical" evidence="1">
    <location>
        <begin position="7"/>
        <end position="28"/>
    </location>
</feature>
<protein>
    <submittedName>
        <fullName evidence="2">Uncharacterized protein</fullName>
    </submittedName>
</protein>
<dbReference type="FunCoup" id="I2H8G3">
    <property type="interactions" value="27"/>
</dbReference>
<keyword evidence="1" id="KW-0812">Transmembrane</keyword>
<feature type="transmembrane region" description="Helical" evidence="1">
    <location>
        <begin position="40"/>
        <end position="59"/>
    </location>
</feature>
<keyword evidence="3" id="KW-1185">Reference proteome</keyword>
<keyword evidence="1" id="KW-0472">Membrane</keyword>
<gene>
    <name evidence="2" type="primary">TBLA0H03840</name>
    <name evidence="2" type="ORF">TBLA_0H03840</name>
</gene>
<keyword evidence="1" id="KW-1133">Transmembrane helix</keyword>
<dbReference type="GeneID" id="14497822"/>
<dbReference type="KEGG" id="tbl:TBLA_0H03840"/>
<organism evidence="2 3">
    <name type="scientific">Henningerozyma blattae (strain ATCC 34711 / CBS 6284 / DSM 70876 / NBRC 10599 / NRRL Y-10934 / UCD 77-7)</name>
    <name type="common">Yeast</name>
    <name type="synonym">Tetrapisispora blattae</name>
    <dbReference type="NCBI Taxonomy" id="1071380"/>
    <lineage>
        <taxon>Eukaryota</taxon>
        <taxon>Fungi</taxon>
        <taxon>Dikarya</taxon>
        <taxon>Ascomycota</taxon>
        <taxon>Saccharomycotina</taxon>
        <taxon>Saccharomycetes</taxon>
        <taxon>Saccharomycetales</taxon>
        <taxon>Saccharomycetaceae</taxon>
        <taxon>Henningerozyma</taxon>
    </lineage>
</organism>
<dbReference type="STRING" id="1071380.I2H8G3"/>
<dbReference type="PROSITE" id="PS51257">
    <property type="entry name" value="PROKAR_LIPOPROTEIN"/>
    <property type="match status" value="1"/>
</dbReference>
<name>I2H8G3_HENB6</name>
<dbReference type="HOGENOM" id="CLU_190860_0_0_1"/>
<evidence type="ECO:0000256" key="1">
    <source>
        <dbReference type="SAM" id="Phobius"/>
    </source>
</evidence>
<evidence type="ECO:0000313" key="3">
    <source>
        <dbReference type="Proteomes" id="UP000002866"/>
    </source>
</evidence>
<dbReference type="RefSeq" id="XP_004182184.1">
    <property type="nucleotide sequence ID" value="XM_004182136.1"/>
</dbReference>
<reference evidence="2 3" key="1">
    <citation type="journal article" date="2011" name="Proc. Natl. Acad. Sci. U.S.A.">
        <title>Evolutionary erosion of yeast sex chromosomes by mating-type switching accidents.</title>
        <authorList>
            <person name="Gordon J.L."/>
            <person name="Armisen D."/>
            <person name="Proux-Wera E."/>
            <person name="Oheigeartaigh S.S."/>
            <person name="Byrne K.P."/>
            <person name="Wolfe K.H."/>
        </authorList>
    </citation>
    <scope>NUCLEOTIDE SEQUENCE [LARGE SCALE GENOMIC DNA]</scope>
    <source>
        <strain evidence="3">ATCC 34711 / CBS 6284 / DSM 70876 / NBRC 10599 / NRRL Y-10934 / UCD 77-7</strain>
    </source>
</reference>
<accession>I2H8G3</accession>
<evidence type="ECO:0000313" key="2">
    <source>
        <dbReference type="EMBL" id="CCH62665.1"/>
    </source>
</evidence>
<dbReference type="AlphaFoldDB" id="I2H8G3"/>